<feature type="non-terminal residue" evidence="8">
    <location>
        <position position="1"/>
    </location>
</feature>
<dbReference type="AlphaFoldDB" id="A0A154P547"/>
<dbReference type="PANTHER" id="PTHR13068">
    <property type="entry name" value="CGI-12 PROTEIN-RELATED"/>
    <property type="match status" value="1"/>
</dbReference>
<dbReference type="GO" id="GO:0061668">
    <property type="term" value="P:mitochondrial ribosome assembly"/>
    <property type="evidence" value="ECO:0007669"/>
    <property type="project" value="TreeGrafter"/>
</dbReference>
<evidence type="ECO:0000313" key="9">
    <source>
        <dbReference type="Proteomes" id="UP000076502"/>
    </source>
</evidence>
<feature type="non-terminal residue" evidence="8">
    <location>
        <position position="333"/>
    </location>
</feature>
<accession>A0A154P547</accession>
<dbReference type="PANTHER" id="PTHR13068:SF112">
    <property type="entry name" value="TRANSCRIPTION TERMINATION FACTOR 3, MITOCHONDRIAL"/>
    <property type="match status" value="1"/>
</dbReference>
<reference evidence="8 9" key="1">
    <citation type="submission" date="2015-07" db="EMBL/GenBank/DDBJ databases">
        <title>The genome of Dufourea novaeangliae.</title>
        <authorList>
            <person name="Pan H."/>
            <person name="Kapheim K."/>
        </authorList>
    </citation>
    <scope>NUCLEOTIDE SEQUENCE [LARGE SCALE GENOMIC DNA]</scope>
    <source>
        <strain evidence="8">0120121106</strain>
        <tissue evidence="8">Whole body</tissue>
    </source>
</reference>
<dbReference type="Gene3D" id="1.25.70.10">
    <property type="entry name" value="Transcription termination factor 3, mitochondrial"/>
    <property type="match status" value="1"/>
</dbReference>
<evidence type="ECO:0000313" key="8">
    <source>
        <dbReference type="EMBL" id="KZC06972.1"/>
    </source>
</evidence>
<dbReference type="GO" id="GO:0005739">
    <property type="term" value="C:mitochondrion"/>
    <property type="evidence" value="ECO:0007669"/>
    <property type="project" value="UniProtKB-SubCell"/>
</dbReference>
<dbReference type="FunFam" id="1.25.70.10:FF:000002">
    <property type="entry name" value="transcription termination factor 3, mitochondrial"/>
    <property type="match status" value="1"/>
</dbReference>
<evidence type="ECO:0000256" key="4">
    <source>
        <dbReference type="ARBA" id="ARBA00023015"/>
    </source>
</evidence>
<dbReference type="GO" id="GO:0003676">
    <property type="term" value="F:nucleic acid binding"/>
    <property type="evidence" value="ECO:0007669"/>
    <property type="project" value="InterPro"/>
</dbReference>
<proteinExistence type="inferred from homology"/>
<evidence type="ECO:0000256" key="2">
    <source>
        <dbReference type="ARBA" id="ARBA00007692"/>
    </source>
</evidence>
<dbReference type="STRING" id="178035.A0A154P547"/>
<dbReference type="OrthoDB" id="637682at2759"/>
<evidence type="ECO:0000256" key="1">
    <source>
        <dbReference type="ARBA" id="ARBA00004173"/>
    </source>
</evidence>
<dbReference type="GO" id="GO:0006355">
    <property type="term" value="P:regulation of DNA-templated transcription"/>
    <property type="evidence" value="ECO:0007669"/>
    <property type="project" value="UniProtKB-ARBA"/>
</dbReference>
<sequence>VNKNQPAILNEHNSENITVLGKFNHDLDDALYDINEKPLGPLDVCSEDLSHIEPRVMPTYNFARFANDSITIQQLVKLGVELYKLEADRDVVEMILSLDFDKDIKPYIRFLNDCGVPPENLGKFITNNPKIFKEDLDDLHTRIRYLMAHHFSPDMVQKIINSNPFWLSFKIKDIDRRLGYFQHHFKLNGHRVRLLAVKCPRLITYQMKHLMENTFAVREEMGFDKEQTQLLLMRVPRLWMNARSKIMNSFDYAHNVMKLSHEILVNQPQILTCRKIRLQQRHSFLTELKKTQYDPTKPLYVSPLDIVSGNDIKFCKNVAKASINTYNMFLKSI</sequence>
<keyword evidence="5" id="KW-0496">Mitochondrion</keyword>
<dbReference type="InterPro" id="IPR003690">
    <property type="entry name" value="MTERF"/>
</dbReference>
<organism evidence="8 9">
    <name type="scientific">Dufourea novaeangliae</name>
    <name type="common">Sweat bee</name>
    <dbReference type="NCBI Taxonomy" id="178035"/>
    <lineage>
        <taxon>Eukaryota</taxon>
        <taxon>Metazoa</taxon>
        <taxon>Ecdysozoa</taxon>
        <taxon>Arthropoda</taxon>
        <taxon>Hexapoda</taxon>
        <taxon>Insecta</taxon>
        <taxon>Pterygota</taxon>
        <taxon>Neoptera</taxon>
        <taxon>Endopterygota</taxon>
        <taxon>Hymenoptera</taxon>
        <taxon>Apocrita</taxon>
        <taxon>Aculeata</taxon>
        <taxon>Apoidea</taxon>
        <taxon>Anthophila</taxon>
        <taxon>Halictidae</taxon>
        <taxon>Rophitinae</taxon>
        <taxon>Dufourea</taxon>
    </lineage>
</organism>
<keyword evidence="3" id="KW-0809">Transit peptide</keyword>
<keyword evidence="4" id="KW-0805">Transcription regulation</keyword>
<dbReference type="EMBL" id="KQ434819">
    <property type="protein sequence ID" value="KZC06972.1"/>
    <property type="molecule type" value="Genomic_DNA"/>
</dbReference>
<keyword evidence="6" id="KW-0804">Transcription</keyword>
<evidence type="ECO:0000256" key="3">
    <source>
        <dbReference type="ARBA" id="ARBA00022946"/>
    </source>
</evidence>
<name>A0A154P547_DUFNO</name>
<dbReference type="InterPro" id="IPR038538">
    <property type="entry name" value="MTERF_sf"/>
</dbReference>
<protein>
    <recommendedName>
        <fullName evidence="7">Transcription termination factor 3, mitochondrial</fullName>
    </recommendedName>
</protein>
<evidence type="ECO:0000256" key="5">
    <source>
        <dbReference type="ARBA" id="ARBA00023128"/>
    </source>
</evidence>
<comment type="similarity">
    <text evidence="2">Belongs to the mTERF family.</text>
</comment>
<comment type="subcellular location">
    <subcellularLocation>
        <location evidence="1">Mitochondrion</location>
    </subcellularLocation>
</comment>
<dbReference type="Proteomes" id="UP000076502">
    <property type="component" value="Unassembled WGS sequence"/>
</dbReference>
<keyword evidence="9" id="KW-1185">Reference proteome</keyword>
<dbReference type="GO" id="GO:0006390">
    <property type="term" value="P:mitochondrial transcription"/>
    <property type="evidence" value="ECO:0007669"/>
    <property type="project" value="TreeGrafter"/>
</dbReference>
<gene>
    <name evidence="8" type="ORF">WN55_08209</name>
</gene>
<evidence type="ECO:0000256" key="6">
    <source>
        <dbReference type="ARBA" id="ARBA00023163"/>
    </source>
</evidence>
<dbReference type="SMART" id="SM00733">
    <property type="entry name" value="Mterf"/>
    <property type="match status" value="5"/>
</dbReference>
<dbReference type="Pfam" id="PF02536">
    <property type="entry name" value="mTERF"/>
    <property type="match status" value="1"/>
</dbReference>
<evidence type="ECO:0000256" key="7">
    <source>
        <dbReference type="ARBA" id="ARBA00071275"/>
    </source>
</evidence>